<proteinExistence type="predicted"/>
<dbReference type="PANTHER" id="PTHR43441:SF10">
    <property type="entry name" value="ACETYLTRANSFERASE"/>
    <property type="match status" value="1"/>
</dbReference>
<dbReference type="GO" id="GO:1990189">
    <property type="term" value="F:protein N-terminal-serine acetyltransferase activity"/>
    <property type="evidence" value="ECO:0007669"/>
    <property type="project" value="TreeGrafter"/>
</dbReference>
<dbReference type="EMBL" id="BONZ01000073">
    <property type="protein sequence ID" value="GIH18832.1"/>
    <property type="molecule type" value="Genomic_DNA"/>
</dbReference>
<dbReference type="PROSITE" id="PS51186">
    <property type="entry name" value="GNAT"/>
    <property type="match status" value="1"/>
</dbReference>
<reference evidence="2" key="1">
    <citation type="submission" date="2021-01" db="EMBL/GenBank/DDBJ databases">
        <title>Whole genome shotgun sequence of Rugosimonospora africana NBRC 104875.</title>
        <authorList>
            <person name="Komaki H."/>
            <person name="Tamura T."/>
        </authorList>
    </citation>
    <scope>NUCLEOTIDE SEQUENCE</scope>
    <source>
        <strain evidence="2">NBRC 104875</strain>
    </source>
</reference>
<feature type="domain" description="N-acetyltransferase" evidence="1">
    <location>
        <begin position="41"/>
        <end position="210"/>
    </location>
</feature>
<dbReference type="GO" id="GO:0005737">
    <property type="term" value="C:cytoplasm"/>
    <property type="evidence" value="ECO:0007669"/>
    <property type="project" value="TreeGrafter"/>
</dbReference>
<sequence>MAAVRRAAVQGAAVQGAAVQRAAVLRAVVLRAAPTRSAPGLVLRPWTDADAGPLLEAYRDPVLRRFTIQPVRDDEDAARWLVAQRDGWDSGRRFSFAVLQDGPDPGAAPLVANVVLKLAGSMDGYADVGYWTAGYARGRGIAPRAVEALTAWAFGTFAGNGLDRLALVHQVDNHASCRVAEKTGYAFARILPARPPFPREGHLHVRHWRVTGPSQLGHRDRPS</sequence>
<keyword evidence="3" id="KW-1185">Reference proteome</keyword>
<evidence type="ECO:0000313" key="3">
    <source>
        <dbReference type="Proteomes" id="UP000642748"/>
    </source>
</evidence>
<dbReference type="GO" id="GO:0008999">
    <property type="term" value="F:protein-N-terminal-alanine acetyltransferase activity"/>
    <property type="evidence" value="ECO:0007669"/>
    <property type="project" value="TreeGrafter"/>
</dbReference>
<dbReference type="Proteomes" id="UP000642748">
    <property type="component" value="Unassembled WGS sequence"/>
</dbReference>
<dbReference type="SUPFAM" id="SSF55729">
    <property type="entry name" value="Acyl-CoA N-acyltransferases (Nat)"/>
    <property type="match status" value="1"/>
</dbReference>
<organism evidence="2 3">
    <name type="scientific">Rugosimonospora africana</name>
    <dbReference type="NCBI Taxonomy" id="556532"/>
    <lineage>
        <taxon>Bacteria</taxon>
        <taxon>Bacillati</taxon>
        <taxon>Actinomycetota</taxon>
        <taxon>Actinomycetes</taxon>
        <taxon>Micromonosporales</taxon>
        <taxon>Micromonosporaceae</taxon>
        <taxon>Rugosimonospora</taxon>
    </lineage>
</organism>
<dbReference type="InterPro" id="IPR016181">
    <property type="entry name" value="Acyl_CoA_acyltransferase"/>
</dbReference>
<accession>A0A8J3QZ62</accession>
<gene>
    <name evidence="2" type="ORF">Raf01_70040</name>
</gene>
<dbReference type="Pfam" id="PF13302">
    <property type="entry name" value="Acetyltransf_3"/>
    <property type="match status" value="1"/>
</dbReference>
<dbReference type="InterPro" id="IPR000182">
    <property type="entry name" value="GNAT_dom"/>
</dbReference>
<name>A0A8J3QZ62_9ACTN</name>
<dbReference type="Gene3D" id="3.40.630.30">
    <property type="match status" value="1"/>
</dbReference>
<dbReference type="InterPro" id="IPR051908">
    <property type="entry name" value="Ribosomal_N-acetyltransferase"/>
</dbReference>
<dbReference type="PANTHER" id="PTHR43441">
    <property type="entry name" value="RIBOSOMAL-PROTEIN-SERINE ACETYLTRANSFERASE"/>
    <property type="match status" value="1"/>
</dbReference>
<dbReference type="AlphaFoldDB" id="A0A8J3QZ62"/>
<evidence type="ECO:0000259" key="1">
    <source>
        <dbReference type="PROSITE" id="PS51186"/>
    </source>
</evidence>
<evidence type="ECO:0000313" key="2">
    <source>
        <dbReference type="EMBL" id="GIH18832.1"/>
    </source>
</evidence>
<comment type="caution">
    <text evidence="2">The sequence shown here is derived from an EMBL/GenBank/DDBJ whole genome shotgun (WGS) entry which is preliminary data.</text>
</comment>
<protein>
    <submittedName>
        <fullName evidence="2">Acetyltransferase</fullName>
    </submittedName>
</protein>